<dbReference type="InterPro" id="IPR013830">
    <property type="entry name" value="SGNH_hydro"/>
</dbReference>
<feature type="domain" description="SGNH hydrolase-type esterase" evidence="1">
    <location>
        <begin position="138"/>
        <end position="311"/>
    </location>
</feature>
<dbReference type="Pfam" id="PF17996">
    <property type="entry name" value="CE2_N"/>
    <property type="match status" value="1"/>
</dbReference>
<evidence type="ECO:0000313" key="3">
    <source>
        <dbReference type="EMBL" id="TJZ66414.1"/>
    </source>
</evidence>
<evidence type="ECO:0000259" key="2">
    <source>
        <dbReference type="Pfam" id="PF17996"/>
    </source>
</evidence>
<keyword evidence="4" id="KW-1185">Reference proteome</keyword>
<dbReference type="Pfam" id="PF13472">
    <property type="entry name" value="Lipase_GDSL_2"/>
    <property type="match status" value="1"/>
</dbReference>
<organism evidence="3 4">
    <name type="scientific">Chitiniphilus eburneus</name>
    <dbReference type="NCBI Taxonomy" id="2571148"/>
    <lineage>
        <taxon>Bacteria</taxon>
        <taxon>Pseudomonadati</taxon>
        <taxon>Pseudomonadota</taxon>
        <taxon>Betaproteobacteria</taxon>
        <taxon>Neisseriales</taxon>
        <taxon>Chitinibacteraceae</taxon>
        <taxon>Chitiniphilus</taxon>
    </lineage>
</organism>
<dbReference type="GO" id="GO:0052689">
    <property type="term" value="F:carboxylic ester hydrolase activity"/>
    <property type="evidence" value="ECO:0007669"/>
    <property type="project" value="InterPro"/>
</dbReference>
<comment type="caution">
    <text evidence="3">The sequence shown here is derived from an EMBL/GenBank/DDBJ whole genome shotgun (WGS) entry which is preliminary data.</text>
</comment>
<dbReference type="InterPro" id="IPR052762">
    <property type="entry name" value="PCW_deacetylase/CE"/>
</dbReference>
<evidence type="ECO:0000259" key="1">
    <source>
        <dbReference type="Pfam" id="PF13472"/>
    </source>
</evidence>
<dbReference type="PANTHER" id="PTHR37834">
    <property type="entry name" value="GDSL-LIKE LIPASE/ACYLHYDROLASE DOMAIN PROTEIN (AFU_ORTHOLOGUE AFUA_2G00620)"/>
    <property type="match status" value="1"/>
</dbReference>
<dbReference type="InterPro" id="IPR040794">
    <property type="entry name" value="CE2_N"/>
</dbReference>
<accession>A0A4U0PTP1</accession>
<sequence>MLVLAGAMPLLHAAEEATTASPATVRTVGRVQIDGDGARYGWPGVYFEARFRGTRIGLRFDDAINNFDVEVDGKRVMDLRKPGRRTVWVEGLAPGEHTLRLAGRSEAPDRVGRFLGLVADRDGAVLPPPPARQRQIEFIGDSNTVGYGLRSTTRQCSDAEVFDRTDAQRSYGALTARHFGADVQINAYSGIGLVRNYAGMASLPAFPVFYQRTLPSVPDSRWPQPASWRPQVVAIGLGLNDFGVVPAQMGSLIADPFPQQFKQAYLALLADLRQRYGPDALLVATATESWPPSAFAATVKQAVAEVGAAGDKRVLYFEYGKLDQHGCHWHPSERDHQAIARALIGLLEGAGVNW</sequence>
<dbReference type="OrthoDB" id="9801375at2"/>
<dbReference type="PANTHER" id="PTHR37834:SF2">
    <property type="entry name" value="ESTERASE, SGNH HYDROLASE-TYPE"/>
    <property type="match status" value="1"/>
</dbReference>
<dbReference type="Gene3D" id="3.40.50.1110">
    <property type="entry name" value="SGNH hydrolase"/>
    <property type="match status" value="1"/>
</dbReference>
<dbReference type="Gene3D" id="2.60.120.260">
    <property type="entry name" value="Galactose-binding domain-like"/>
    <property type="match status" value="1"/>
</dbReference>
<dbReference type="SUPFAM" id="SSF52266">
    <property type="entry name" value="SGNH hydrolase"/>
    <property type="match status" value="1"/>
</dbReference>
<dbReference type="AlphaFoldDB" id="A0A4U0PTP1"/>
<proteinExistence type="predicted"/>
<evidence type="ECO:0000313" key="4">
    <source>
        <dbReference type="Proteomes" id="UP000310016"/>
    </source>
</evidence>
<evidence type="ECO:0008006" key="5">
    <source>
        <dbReference type="Google" id="ProtNLM"/>
    </source>
</evidence>
<dbReference type="InterPro" id="IPR037461">
    <property type="entry name" value="CtCE2-like_dom"/>
</dbReference>
<feature type="domain" description="Carbohydrate esterase 2 N-terminal" evidence="2">
    <location>
        <begin position="28"/>
        <end position="129"/>
    </location>
</feature>
<dbReference type="InterPro" id="IPR036514">
    <property type="entry name" value="SGNH_hydro_sf"/>
</dbReference>
<dbReference type="CDD" id="cd01831">
    <property type="entry name" value="Endoglucanase_E_like"/>
    <property type="match status" value="1"/>
</dbReference>
<reference evidence="3 4" key="1">
    <citation type="submission" date="2019-04" db="EMBL/GenBank/DDBJ databases">
        <title>Chitiniphilus eburnea sp. nov., a novel chitinolytic bacterium isolated from aquaculture sludge.</title>
        <authorList>
            <person name="Sheng M."/>
        </authorList>
    </citation>
    <scope>NUCLEOTIDE SEQUENCE [LARGE SCALE GENOMIC DNA]</scope>
    <source>
        <strain evidence="3 4">HX-2-15</strain>
    </source>
</reference>
<gene>
    <name evidence="3" type="ORF">FAZ21_17390</name>
</gene>
<protein>
    <recommendedName>
        <fullName evidence="5">Acetylxylan esterase</fullName>
    </recommendedName>
</protein>
<dbReference type="Proteomes" id="UP000310016">
    <property type="component" value="Unassembled WGS sequence"/>
</dbReference>
<dbReference type="EMBL" id="SUMF01000032">
    <property type="protein sequence ID" value="TJZ66414.1"/>
    <property type="molecule type" value="Genomic_DNA"/>
</dbReference>
<name>A0A4U0PTP1_9NEIS</name>